<dbReference type="AlphaFoldDB" id="A0AA91G8R6"/>
<protein>
    <recommendedName>
        <fullName evidence="4">5-bromo-4-chloroindolyl phosphate hydrolysis protein</fullName>
    </recommendedName>
</protein>
<proteinExistence type="predicted"/>
<comment type="caution">
    <text evidence="2">The sequence shown here is derived from an EMBL/GenBank/DDBJ whole genome shotgun (WGS) entry which is preliminary data.</text>
</comment>
<evidence type="ECO:0000313" key="2">
    <source>
        <dbReference type="EMBL" id="OJG90669.1"/>
    </source>
</evidence>
<evidence type="ECO:0000313" key="3">
    <source>
        <dbReference type="Proteomes" id="UP000183039"/>
    </source>
</evidence>
<name>A0AA91G8R6_9ENTE</name>
<dbReference type="Proteomes" id="UP000183039">
    <property type="component" value="Unassembled WGS sequence"/>
</dbReference>
<dbReference type="Pfam" id="PF10112">
    <property type="entry name" value="Halogen_Hydrol"/>
    <property type="match status" value="1"/>
</dbReference>
<gene>
    <name evidence="2" type="ORF">RV15_GL001020</name>
</gene>
<feature type="transmembrane region" description="Helical" evidence="1">
    <location>
        <begin position="14"/>
        <end position="32"/>
    </location>
</feature>
<evidence type="ECO:0008006" key="4">
    <source>
        <dbReference type="Google" id="ProtNLM"/>
    </source>
</evidence>
<keyword evidence="1" id="KW-0472">Membrane</keyword>
<evidence type="ECO:0000256" key="1">
    <source>
        <dbReference type="SAM" id="Phobius"/>
    </source>
</evidence>
<keyword evidence="1" id="KW-1133">Transmembrane helix</keyword>
<keyword evidence="1" id="KW-0812">Transmembrane</keyword>
<organism evidence="2 3">
    <name type="scientific">Enterococcus silesiacus</name>
    <dbReference type="NCBI Taxonomy" id="332949"/>
    <lineage>
        <taxon>Bacteria</taxon>
        <taxon>Bacillati</taxon>
        <taxon>Bacillota</taxon>
        <taxon>Bacilli</taxon>
        <taxon>Lactobacillales</taxon>
        <taxon>Enterococcaceae</taxon>
        <taxon>Enterococcus</taxon>
    </lineage>
</organism>
<dbReference type="InterPro" id="IPR018770">
    <property type="entry name" value="ChloroindolylP_hydrolase"/>
</dbReference>
<dbReference type="EMBL" id="JXLC01000018">
    <property type="protein sequence ID" value="OJG90669.1"/>
    <property type="molecule type" value="Genomic_DNA"/>
</dbReference>
<sequence length="228" mass="26504">MNDWRELKMRKGKLIKIVACLFLTGLVLRITLGIHTPVIAVVLLILMVLLFMGSKKKNGPEEQLPNLTKTKEEHYANLGMTDQEINFFRDTMNITKKQIVQLQENMSASTKLRAIDLRNDTLRVSKALFKELVKEPKKLHLANHFLYTHLPNLVDLTSKYLEIDDHEIKNKQTYEKLEESAQIIDQVSKLIKKDYEQFVSDDLEDLDLEINVAKNSLKRDNENNNNQE</sequence>
<accession>A0AA91G8R6</accession>
<reference evidence="2 3" key="1">
    <citation type="submission" date="2014-12" db="EMBL/GenBank/DDBJ databases">
        <title>Draft genome sequences of 29 type strains of Enterococci.</title>
        <authorList>
            <person name="Zhong Z."/>
            <person name="Sun Z."/>
            <person name="Liu W."/>
            <person name="Zhang W."/>
            <person name="Zhang H."/>
        </authorList>
    </citation>
    <scope>NUCLEOTIDE SEQUENCE [LARGE SCALE GENOMIC DNA]</scope>
    <source>
        <strain evidence="2 3">DSM 22801</strain>
    </source>
</reference>